<feature type="transmembrane region" description="Helical" evidence="12">
    <location>
        <begin position="246"/>
        <end position="264"/>
    </location>
</feature>
<feature type="binding site" description="axial binding residue" evidence="11">
    <location>
        <position position="245"/>
    </location>
    <ligand>
        <name>heme b</name>
        <dbReference type="ChEBI" id="CHEBI:60344"/>
        <label>1</label>
    </ligand>
    <ligandPart>
        <name>Fe</name>
        <dbReference type="ChEBI" id="CHEBI:18248"/>
    </ligandPart>
</feature>
<evidence type="ECO:0000256" key="2">
    <source>
        <dbReference type="ARBA" id="ARBA00004141"/>
    </source>
</evidence>
<dbReference type="SMART" id="SM00665">
    <property type="entry name" value="B561"/>
    <property type="match status" value="1"/>
</dbReference>
<keyword evidence="5 11" id="KW-0479">Metal-binding</keyword>
<dbReference type="InterPro" id="IPR005018">
    <property type="entry name" value="DOMON_domain"/>
</dbReference>
<sequence>MVNNHRWERIWINFRLFVRVHNLNNRLIKPLLEMGLDQRMVSLCCFMVITTMFLSTDAQTCSNYVFASNAVFSACNDLPVLNSFLHYTYNPSSQTLSIAYRHTNFDSSKWVAWGINPSSPGMAGSQALVAFQQSDGSIRAYTSAITGYNTQLVEEDLSFPVSDLSATYSNNEIIIFATLGLQNGTGTSMNQVWQEGQLSGNVPRAHATSGDNIRSMGTLNVVLGQSGSAGGASGTNSKTKKRNIHGVLNAISWGIMIPLGAIIARYLRVFQSADPAWFYLHVTCQTSAYIIGVAGWATGIRLGSQSPGIQFTSHRVIGIILFCVATLQVIALLVRPKKEHKHRIFWNIYHHSLGYSIIILGIINIFKGFDILNPEKKWERAYTAIIVILAIVAAILEAYTWFVVLKRKKAANAEKMTNGNGYGNNGTNGHYPYGGMTNGRV</sequence>
<feature type="domain" description="Cytochrome b561" evidence="14">
    <location>
        <begin position="205"/>
        <end position="405"/>
    </location>
</feature>
<feature type="transmembrane region" description="Helical" evidence="12">
    <location>
        <begin position="381"/>
        <end position="405"/>
    </location>
</feature>
<evidence type="ECO:0000313" key="16">
    <source>
        <dbReference type="Proteomes" id="UP001229421"/>
    </source>
</evidence>
<evidence type="ECO:0000256" key="11">
    <source>
        <dbReference type="PIRSR" id="PIRSR037471-1"/>
    </source>
</evidence>
<dbReference type="PROSITE" id="PS50836">
    <property type="entry name" value="DOMON"/>
    <property type="match status" value="1"/>
</dbReference>
<feature type="transmembrane region" description="Helical" evidence="12">
    <location>
        <begin position="316"/>
        <end position="334"/>
    </location>
</feature>
<dbReference type="Proteomes" id="UP001229421">
    <property type="component" value="Unassembled WGS sequence"/>
</dbReference>
<dbReference type="PANTHER" id="PTHR23130:SF210">
    <property type="entry name" value="CYTOCHROME B561 AND DOMON DOMAIN-CONTAINING PROTEIN"/>
    <property type="match status" value="1"/>
</dbReference>
<dbReference type="InterPro" id="IPR006593">
    <property type="entry name" value="Cyt_b561/ferric_Rdtase_TM"/>
</dbReference>
<dbReference type="PANTHER" id="PTHR23130">
    <property type="entry name" value="CYTOCHROME B561 AND DOMON DOMAIN-CONTAINING PROTEIN"/>
    <property type="match status" value="1"/>
</dbReference>
<feature type="binding site" description="axial binding residue" evidence="11">
    <location>
        <position position="350"/>
    </location>
    <ligand>
        <name>heme b</name>
        <dbReference type="ChEBI" id="CHEBI:60344"/>
        <label>1</label>
    </ligand>
    <ligandPart>
        <name>Fe</name>
        <dbReference type="ChEBI" id="CHEBI:18248"/>
    </ligandPart>
</feature>
<evidence type="ECO:0000256" key="3">
    <source>
        <dbReference type="ARBA" id="ARBA00022448"/>
    </source>
</evidence>
<dbReference type="PIRSF" id="PIRSF037471">
    <property type="entry name" value="UCP037471"/>
    <property type="match status" value="1"/>
</dbReference>
<evidence type="ECO:0000256" key="12">
    <source>
        <dbReference type="SAM" id="Phobius"/>
    </source>
</evidence>
<evidence type="ECO:0000259" key="14">
    <source>
        <dbReference type="PROSITE" id="PS50939"/>
    </source>
</evidence>
<feature type="transmembrane region" description="Helical" evidence="12">
    <location>
        <begin position="276"/>
        <end position="296"/>
    </location>
</feature>
<feature type="transmembrane region" description="Helical" evidence="12">
    <location>
        <begin position="346"/>
        <end position="369"/>
    </location>
</feature>
<keyword evidence="9 12" id="KW-0472">Membrane</keyword>
<accession>A0AAD8NWR6</accession>
<evidence type="ECO:0000313" key="15">
    <source>
        <dbReference type="EMBL" id="KAK1424428.1"/>
    </source>
</evidence>
<evidence type="ECO:0000259" key="13">
    <source>
        <dbReference type="PROSITE" id="PS50836"/>
    </source>
</evidence>
<feature type="binding site" description="axial binding residue" evidence="11">
    <location>
        <position position="281"/>
    </location>
    <ligand>
        <name>heme b</name>
        <dbReference type="ChEBI" id="CHEBI:60344"/>
        <label>1</label>
    </ligand>
    <ligandPart>
        <name>Fe</name>
        <dbReference type="ChEBI" id="CHEBI:18248"/>
    </ligandPart>
</feature>
<keyword evidence="16" id="KW-1185">Reference proteome</keyword>
<dbReference type="FunFam" id="1.20.120.1770:FF:000007">
    <property type="entry name" value="Cytochrome b561 and DOMON domain-containing protein"/>
    <property type="match status" value="1"/>
</dbReference>
<comment type="subcellular location">
    <subcellularLocation>
        <location evidence="2">Membrane</location>
        <topology evidence="2">Multi-pass membrane protein</topology>
    </subcellularLocation>
</comment>
<evidence type="ECO:0000256" key="8">
    <source>
        <dbReference type="ARBA" id="ARBA00022989"/>
    </source>
</evidence>
<evidence type="ECO:0000256" key="5">
    <source>
        <dbReference type="ARBA" id="ARBA00022723"/>
    </source>
</evidence>
<dbReference type="Gene3D" id="1.20.120.1770">
    <property type="match status" value="1"/>
</dbReference>
<comment type="function">
    <text evidence="10">May act as a catecholamine-responsive trans-membrane electron transporter.</text>
</comment>
<gene>
    <name evidence="15" type="ORF">QVD17_19757</name>
</gene>
<dbReference type="CDD" id="cd08760">
    <property type="entry name" value="Cyt_b561_FRRS1_like"/>
    <property type="match status" value="1"/>
</dbReference>
<dbReference type="EMBL" id="JAUHHV010000005">
    <property type="protein sequence ID" value="KAK1424428.1"/>
    <property type="molecule type" value="Genomic_DNA"/>
</dbReference>
<dbReference type="Pfam" id="PF03188">
    <property type="entry name" value="Cytochrom_B561"/>
    <property type="match status" value="1"/>
</dbReference>
<dbReference type="Pfam" id="PF04526">
    <property type="entry name" value="DUF568"/>
    <property type="match status" value="1"/>
</dbReference>
<evidence type="ECO:0000256" key="7">
    <source>
        <dbReference type="ARBA" id="ARBA00022982"/>
    </source>
</evidence>
<keyword evidence="8 12" id="KW-1133">Transmembrane helix</keyword>
<keyword evidence="7" id="KW-0249">Electron transport</keyword>
<feature type="domain" description="DOMON" evidence="13">
    <location>
        <begin position="81"/>
        <end position="196"/>
    </location>
</feature>
<evidence type="ECO:0000256" key="9">
    <source>
        <dbReference type="ARBA" id="ARBA00023136"/>
    </source>
</evidence>
<keyword evidence="4 12" id="KW-0812">Transmembrane</keyword>
<evidence type="ECO:0000256" key="10">
    <source>
        <dbReference type="ARBA" id="ARBA00053871"/>
    </source>
</evidence>
<evidence type="ECO:0008006" key="17">
    <source>
        <dbReference type="Google" id="ProtNLM"/>
    </source>
</evidence>
<keyword evidence="6" id="KW-0732">Signal</keyword>
<protein>
    <recommendedName>
        <fullName evidence="17">Cytochrome b561 and DOMON domain-containing protein</fullName>
    </recommendedName>
</protein>
<evidence type="ECO:0000256" key="1">
    <source>
        <dbReference type="ARBA" id="ARBA00001970"/>
    </source>
</evidence>
<dbReference type="GO" id="GO:0046872">
    <property type="term" value="F:metal ion binding"/>
    <property type="evidence" value="ECO:0007669"/>
    <property type="project" value="UniProtKB-KW"/>
</dbReference>
<dbReference type="InterPro" id="IPR045265">
    <property type="entry name" value="AIR12_DOMON"/>
</dbReference>
<name>A0AAD8NWR6_TARER</name>
<dbReference type="AlphaFoldDB" id="A0AAD8NWR6"/>
<organism evidence="15 16">
    <name type="scientific">Tagetes erecta</name>
    <name type="common">African marigold</name>
    <dbReference type="NCBI Taxonomy" id="13708"/>
    <lineage>
        <taxon>Eukaryota</taxon>
        <taxon>Viridiplantae</taxon>
        <taxon>Streptophyta</taxon>
        <taxon>Embryophyta</taxon>
        <taxon>Tracheophyta</taxon>
        <taxon>Spermatophyta</taxon>
        <taxon>Magnoliopsida</taxon>
        <taxon>eudicotyledons</taxon>
        <taxon>Gunneridae</taxon>
        <taxon>Pentapetalae</taxon>
        <taxon>asterids</taxon>
        <taxon>campanulids</taxon>
        <taxon>Asterales</taxon>
        <taxon>Asteraceae</taxon>
        <taxon>Asteroideae</taxon>
        <taxon>Heliantheae alliance</taxon>
        <taxon>Tageteae</taxon>
        <taxon>Tagetes</taxon>
    </lineage>
</organism>
<dbReference type="GO" id="GO:0016020">
    <property type="term" value="C:membrane"/>
    <property type="evidence" value="ECO:0007669"/>
    <property type="project" value="UniProtKB-SubCell"/>
</dbReference>
<comment type="cofactor">
    <cofactor evidence="1">
        <name>heme b</name>
        <dbReference type="ChEBI" id="CHEBI:60344"/>
    </cofactor>
</comment>
<proteinExistence type="predicted"/>
<evidence type="ECO:0000256" key="6">
    <source>
        <dbReference type="ARBA" id="ARBA00022729"/>
    </source>
</evidence>
<reference evidence="15" key="1">
    <citation type="journal article" date="2023" name="bioRxiv">
        <title>Improved chromosome-level genome assembly for marigold (Tagetes erecta).</title>
        <authorList>
            <person name="Jiang F."/>
            <person name="Yuan L."/>
            <person name="Wang S."/>
            <person name="Wang H."/>
            <person name="Xu D."/>
            <person name="Wang A."/>
            <person name="Fan W."/>
        </authorList>
    </citation>
    <scope>NUCLEOTIDE SEQUENCE</scope>
    <source>
        <strain evidence="15">WSJ</strain>
        <tissue evidence="15">Leaf</tissue>
    </source>
</reference>
<dbReference type="PROSITE" id="PS50939">
    <property type="entry name" value="CYTOCHROME_B561"/>
    <property type="match status" value="1"/>
</dbReference>
<feature type="binding site" description="axial binding residue" evidence="11">
    <location>
        <position position="314"/>
    </location>
    <ligand>
        <name>heme b</name>
        <dbReference type="ChEBI" id="CHEBI:60344"/>
        <label>1</label>
    </ligand>
    <ligandPart>
        <name>Fe</name>
        <dbReference type="ChEBI" id="CHEBI:18248"/>
    </ligandPart>
</feature>
<keyword evidence="3" id="KW-0813">Transport</keyword>
<dbReference type="CDD" id="cd09629">
    <property type="entry name" value="DOMON_CIL1_like"/>
    <property type="match status" value="1"/>
</dbReference>
<evidence type="ECO:0000256" key="4">
    <source>
        <dbReference type="ARBA" id="ARBA00022692"/>
    </source>
</evidence>
<dbReference type="InterPro" id="IPR017214">
    <property type="entry name" value="UCP037471"/>
</dbReference>
<keyword evidence="11" id="KW-0408">Iron</keyword>
<comment type="caution">
    <text evidence="15">The sequence shown here is derived from an EMBL/GenBank/DDBJ whole genome shotgun (WGS) entry which is preliminary data.</text>
</comment>